<feature type="transmembrane region" description="Helical" evidence="1">
    <location>
        <begin position="46"/>
        <end position="70"/>
    </location>
</feature>
<feature type="domain" description="DUF6534" evidence="2">
    <location>
        <begin position="165"/>
        <end position="253"/>
    </location>
</feature>
<sequence length="326" mass="35643">MGAAMDETYGALLIGVFFAIFLQGILTLQAYIYFETFPNDRLRLKALVAVVWVLDTMHLVLICQVAYHYLVTKWGVEEALHETTWPFDVHLIFVGASAILCQAFFINRIWIFSKKNVWLAALLAAACLTTFAVDVTMGVQNTIHPRTSFLGTLTTEIVVLFALGAAVDLTIALVLVYYLQKGMRDTFSAPMQSVFSTVIQFTVATGLATSFLAIACLVTYLVSRHSFIYIALHFSLGRLYTNALLATLNSRQSIRSKLNQTINRAIPTPSAVLSLPVTAPKTPGDSYRTSRRQDTTGTALSTIVFTPEPFDPGDSLGAGVGAAPGR</sequence>
<evidence type="ECO:0000256" key="1">
    <source>
        <dbReference type="SAM" id="Phobius"/>
    </source>
</evidence>
<keyword evidence="1" id="KW-0812">Transmembrane</keyword>
<comment type="caution">
    <text evidence="3">The sequence shown here is derived from an EMBL/GenBank/DDBJ whole genome shotgun (WGS) entry which is preliminary data.</text>
</comment>
<evidence type="ECO:0000313" key="3">
    <source>
        <dbReference type="EMBL" id="KAF7297013.1"/>
    </source>
</evidence>
<reference evidence="3" key="1">
    <citation type="submission" date="2020-05" db="EMBL/GenBank/DDBJ databases">
        <title>Mycena genomes resolve the evolution of fungal bioluminescence.</title>
        <authorList>
            <person name="Tsai I.J."/>
        </authorList>
    </citation>
    <scope>NUCLEOTIDE SEQUENCE</scope>
    <source>
        <strain evidence="3">171206Taipei</strain>
    </source>
</reference>
<dbReference type="AlphaFoldDB" id="A0A8H6SCN1"/>
<gene>
    <name evidence="3" type="ORF">MIND_00933600</name>
</gene>
<feature type="transmembrane region" description="Helical" evidence="1">
    <location>
        <begin position="117"/>
        <end position="137"/>
    </location>
</feature>
<evidence type="ECO:0000313" key="4">
    <source>
        <dbReference type="Proteomes" id="UP000636479"/>
    </source>
</evidence>
<accession>A0A8H6SCN1</accession>
<feature type="transmembrane region" description="Helical" evidence="1">
    <location>
        <begin position="90"/>
        <end position="110"/>
    </location>
</feature>
<proteinExistence type="predicted"/>
<dbReference type="InterPro" id="IPR045339">
    <property type="entry name" value="DUF6534"/>
</dbReference>
<dbReference type="Pfam" id="PF20152">
    <property type="entry name" value="DUF6534"/>
    <property type="match status" value="1"/>
</dbReference>
<keyword evidence="4" id="KW-1185">Reference proteome</keyword>
<dbReference type="RefSeq" id="XP_037217372.1">
    <property type="nucleotide sequence ID" value="XM_037365960.1"/>
</dbReference>
<organism evidence="3 4">
    <name type="scientific">Mycena indigotica</name>
    <dbReference type="NCBI Taxonomy" id="2126181"/>
    <lineage>
        <taxon>Eukaryota</taxon>
        <taxon>Fungi</taxon>
        <taxon>Dikarya</taxon>
        <taxon>Basidiomycota</taxon>
        <taxon>Agaricomycotina</taxon>
        <taxon>Agaricomycetes</taxon>
        <taxon>Agaricomycetidae</taxon>
        <taxon>Agaricales</taxon>
        <taxon>Marasmiineae</taxon>
        <taxon>Mycenaceae</taxon>
        <taxon>Mycena</taxon>
    </lineage>
</organism>
<dbReference type="GeneID" id="59348476"/>
<dbReference type="Proteomes" id="UP000636479">
    <property type="component" value="Unassembled WGS sequence"/>
</dbReference>
<feature type="transmembrane region" description="Helical" evidence="1">
    <location>
        <begin position="198"/>
        <end position="221"/>
    </location>
</feature>
<feature type="transmembrane region" description="Helical" evidence="1">
    <location>
        <begin position="227"/>
        <end position="248"/>
    </location>
</feature>
<name>A0A8H6SCN1_9AGAR</name>
<keyword evidence="1" id="KW-1133">Transmembrane helix</keyword>
<evidence type="ECO:0000259" key="2">
    <source>
        <dbReference type="Pfam" id="PF20152"/>
    </source>
</evidence>
<protein>
    <submittedName>
        <fullName evidence="3">ANK-REP-REGION domain-containing protein</fullName>
    </submittedName>
</protein>
<dbReference type="EMBL" id="JACAZF010000008">
    <property type="protein sequence ID" value="KAF7297013.1"/>
    <property type="molecule type" value="Genomic_DNA"/>
</dbReference>
<dbReference type="OrthoDB" id="2745105at2759"/>
<feature type="transmembrane region" description="Helical" evidence="1">
    <location>
        <begin position="12"/>
        <end position="34"/>
    </location>
</feature>
<feature type="transmembrane region" description="Helical" evidence="1">
    <location>
        <begin position="157"/>
        <end position="178"/>
    </location>
</feature>
<keyword evidence="1" id="KW-0472">Membrane</keyword>
<dbReference type="PANTHER" id="PTHR40465">
    <property type="entry name" value="CHROMOSOME 1, WHOLE GENOME SHOTGUN SEQUENCE"/>
    <property type="match status" value="1"/>
</dbReference>
<dbReference type="PANTHER" id="PTHR40465:SF1">
    <property type="entry name" value="DUF6534 DOMAIN-CONTAINING PROTEIN"/>
    <property type="match status" value="1"/>
</dbReference>